<sequence>MFDVLAITAPIFIIIGLGYLASALKLLSREQVRGVGTFVIIFCLPALVIHALADRPISEVFNAHYLLAYGMASLGSFTAGFMVFRRTRQASVANAAIAGMGMSVSNSGFIGYPIAAMVAGPPAVVALALGMIIENLVMIPVALALAEAGEQQGGSARRIVIETLKRLGKNPLIVSIIIGGGLSLAGVRIPTAPLKVIEMLAQASAPAALFVIGGVLFGTRVRGQLNELGVIGAGKLLLHPGLVALLFWLLGDIPAPMMLAGVVIAAAPMMSVYPILGQRFGLEGRCAAALVLTTLASFFTISAVLMVAHL</sequence>
<dbReference type="GO" id="GO:0055085">
    <property type="term" value="P:transmembrane transport"/>
    <property type="evidence" value="ECO:0007669"/>
    <property type="project" value="InterPro"/>
</dbReference>
<dbReference type="PANTHER" id="PTHR36838:SF3">
    <property type="entry name" value="TRANSPORTER AUXIN EFFLUX CARRIER EC FAMILY"/>
    <property type="match status" value="1"/>
</dbReference>
<evidence type="ECO:0000256" key="1">
    <source>
        <dbReference type="ARBA" id="ARBA00004141"/>
    </source>
</evidence>
<keyword evidence="2" id="KW-0813">Transport</keyword>
<keyword evidence="5 7" id="KW-1133">Transmembrane helix</keyword>
<dbReference type="Proteomes" id="UP000509568">
    <property type="component" value="Chromosome"/>
</dbReference>
<dbReference type="EMBL" id="CP056030">
    <property type="protein sequence ID" value="QKZ05361.1"/>
    <property type="molecule type" value="Genomic_DNA"/>
</dbReference>
<evidence type="ECO:0000256" key="6">
    <source>
        <dbReference type="ARBA" id="ARBA00023136"/>
    </source>
</evidence>
<keyword evidence="4 7" id="KW-0812">Transmembrane</keyword>
<evidence type="ECO:0000313" key="8">
    <source>
        <dbReference type="EMBL" id="QKZ05361.1"/>
    </source>
</evidence>
<dbReference type="RefSeq" id="WP_176571225.1">
    <property type="nucleotide sequence ID" value="NZ_CP056030.1"/>
</dbReference>
<dbReference type="Pfam" id="PF03547">
    <property type="entry name" value="Mem_trans"/>
    <property type="match status" value="1"/>
</dbReference>
<gene>
    <name evidence="8" type="ORF">HWQ56_16805</name>
</gene>
<keyword evidence="6 7" id="KW-0472">Membrane</keyword>
<dbReference type="PANTHER" id="PTHR36838">
    <property type="entry name" value="AUXIN EFFLUX CARRIER FAMILY PROTEIN"/>
    <property type="match status" value="1"/>
</dbReference>
<name>A0A7D5DAH1_9PSED</name>
<keyword evidence="9" id="KW-1185">Reference proteome</keyword>
<evidence type="ECO:0000256" key="5">
    <source>
        <dbReference type="ARBA" id="ARBA00022989"/>
    </source>
</evidence>
<keyword evidence="3" id="KW-1003">Cell membrane</keyword>
<evidence type="ECO:0000256" key="4">
    <source>
        <dbReference type="ARBA" id="ARBA00022692"/>
    </source>
</evidence>
<feature type="transmembrane region" description="Helical" evidence="7">
    <location>
        <begin position="167"/>
        <end position="187"/>
    </location>
</feature>
<feature type="transmembrane region" description="Helical" evidence="7">
    <location>
        <begin position="65"/>
        <end position="84"/>
    </location>
</feature>
<dbReference type="KEGG" id="pez:HWQ56_16805"/>
<evidence type="ECO:0000256" key="7">
    <source>
        <dbReference type="SAM" id="Phobius"/>
    </source>
</evidence>
<dbReference type="AlphaFoldDB" id="A0A7D5DAH1"/>
<feature type="transmembrane region" description="Helical" evidence="7">
    <location>
        <begin position="199"/>
        <end position="218"/>
    </location>
</feature>
<protein>
    <submittedName>
        <fullName evidence="8">AEC family transporter</fullName>
    </submittedName>
</protein>
<feature type="transmembrane region" description="Helical" evidence="7">
    <location>
        <begin position="34"/>
        <end position="53"/>
    </location>
</feature>
<dbReference type="GO" id="GO:0016020">
    <property type="term" value="C:membrane"/>
    <property type="evidence" value="ECO:0007669"/>
    <property type="project" value="UniProtKB-SubCell"/>
</dbReference>
<evidence type="ECO:0000313" key="9">
    <source>
        <dbReference type="Proteomes" id="UP000509568"/>
    </source>
</evidence>
<dbReference type="InterPro" id="IPR004776">
    <property type="entry name" value="Mem_transp_PIN-like"/>
</dbReference>
<reference evidence="8 9" key="1">
    <citation type="submission" date="2020-06" db="EMBL/GenBank/DDBJ databases">
        <title>Pseudomonas eucalypticola sp. nov., an endophyte of Eucalyptus dunnii leaves with biocontrol ability of eucalyptus leaf blight.</title>
        <authorList>
            <person name="Liu Y."/>
            <person name="Song Z."/>
            <person name="Zeng H."/>
            <person name="Lu M."/>
            <person name="Wang X."/>
            <person name="Lian X."/>
            <person name="Zhang Q."/>
        </authorList>
    </citation>
    <scope>NUCLEOTIDE SEQUENCE [LARGE SCALE GENOMIC DNA]</scope>
    <source>
        <strain evidence="8 9">NP-1</strain>
    </source>
</reference>
<evidence type="ECO:0000256" key="2">
    <source>
        <dbReference type="ARBA" id="ARBA00022448"/>
    </source>
</evidence>
<feature type="transmembrane region" description="Helical" evidence="7">
    <location>
        <begin position="288"/>
        <end position="308"/>
    </location>
</feature>
<feature type="transmembrane region" description="Helical" evidence="7">
    <location>
        <begin position="124"/>
        <end position="146"/>
    </location>
</feature>
<feature type="transmembrane region" description="Helical" evidence="7">
    <location>
        <begin position="257"/>
        <end position="276"/>
    </location>
</feature>
<feature type="transmembrane region" description="Helical" evidence="7">
    <location>
        <begin position="6"/>
        <end position="27"/>
    </location>
</feature>
<organism evidence="8 9">
    <name type="scientific">Pseudomonas eucalypticola</name>
    <dbReference type="NCBI Taxonomy" id="2599595"/>
    <lineage>
        <taxon>Bacteria</taxon>
        <taxon>Pseudomonadati</taxon>
        <taxon>Pseudomonadota</taxon>
        <taxon>Gammaproteobacteria</taxon>
        <taxon>Pseudomonadales</taxon>
        <taxon>Pseudomonadaceae</taxon>
        <taxon>Pseudomonas</taxon>
    </lineage>
</organism>
<feature type="transmembrane region" description="Helical" evidence="7">
    <location>
        <begin position="96"/>
        <end position="118"/>
    </location>
</feature>
<proteinExistence type="predicted"/>
<accession>A0A7D5DAH1</accession>
<comment type="subcellular location">
    <subcellularLocation>
        <location evidence="1">Membrane</location>
        <topology evidence="1">Multi-pass membrane protein</topology>
    </subcellularLocation>
</comment>
<evidence type="ECO:0000256" key="3">
    <source>
        <dbReference type="ARBA" id="ARBA00022475"/>
    </source>
</evidence>
<feature type="transmembrane region" description="Helical" evidence="7">
    <location>
        <begin position="230"/>
        <end position="251"/>
    </location>
</feature>